<dbReference type="AlphaFoldDB" id="A0A2I1P885"/>
<dbReference type="CDD" id="cd00085">
    <property type="entry name" value="HNHc"/>
    <property type="match status" value="1"/>
</dbReference>
<keyword evidence="3" id="KW-0378">Hydrolase</keyword>
<feature type="region of interest" description="Disordered" evidence="1">
    <location>
        <begin position="139"/>
        <end position="162"/>
    </location>
</feature>
<dbReference type="EMBL" id="PKIZ01000029">
    <property type="protein sequence ID" value="PKZ40811.1"/>
    <property type="molecule type" value="Genomic_DNA"/>
</dbReference>
<organism evidence="3 4">
    <name type="scientific">Kytococcus schroeteri</name>
    <dbReference type="NCBI Taxonomy" id="138300"/>
    <lineage>
        <taxon>Bacteria</taxon>
        <taxon>Bacillati</taxon>
        <taxon>Actinomycetota</taxon>
        <taxon>Actinomycetes</taxon>
        <taxon>Micrococcales</taxon>
        <taxon>Kytococcaceae</taxon>
        <taxon>Kytococcus</taxon>
    </lineage>
</organism>
<comment type="caution">
    <text evidence="3">The sequence shown here is derived from an EMBL/GenBank/DDBJ whole genome shotgun (WGS) entry which is preliminary data.</text>
</comment>
<keyword evidence="3" id="KW-0255">Endonuclease</keyword>
<dbReference type="OrthoDB" id="3634417at2"/>
<accession>A0A2I1P885</accession>
<feature type="domain" description="DUF222" evidence="2">
    <location>
        <begin position="126"/>
        <end position="421"/>
    </location>
</feature>
<reference evidence="3 4" key="1">
    <citation type="submission" date="2017-12" db="EMBL/GenBank/DDBJ databases">
        <title>Phylogenetic diversity of female urinary microbiome.</title>
        <authorList>
            <person name="Thomas-White K."/>
            <person name="Wolfe A.J."/>
        </authorList>
    </citation>
    <scope>NUCLEOTIDE SEQUENCE [LARGE SCALE GENOMIC DNA]</scope>
    <source>
        <strain evidence="3 4">UMB1298</strain>
    </source>
</reference>
<dbReference type="InterPro" id="IPR003870">
    <property type="entry name" value="DUF222"/>
</dbReference>
<evidence type="ECO:0000313" key="3">
    <source>
        <dbReference type="EMBL" id="PKZ40811.1"/>
    </source>
</evidence>
<dbReference type="Pfam" id="PF02720">
    <property type="entry name" value="DUF222"/>
    <property type="match status" value="1"/>
</dbReference>
<protein>
    <submittedName>
        <fullName evidence="3">HNH endonuclease</fullName>
    </submittedName>
</protein>
<dbReference type="GO" id="GO:0004519">
    <property type="term" value="F:endonuclease activity"/>
    <property type="evidence" value="ECO:0007669"/>
    <property type="project" value="UniProtKB-KW"/>
</dbReference>
<keyword evidence="3" id="KW-0540">Nuclease</keyword>
<evidence type="ECO:0000256" key="1">
    <source>
        <dbReference type="SAM" id="MobiDB-lite"/>
    </source>
</evidence>
<keyword evidence="4" id="KW-1185">Reference proteome</keyword>
<feature type="region of interest" description="Disordered" evidence="1">
    <location>
        <begin position="291"/>
        <end position="314"/>
    </location>
</feature>
<dbReference type="Proteomes" id="UP000234206">
    <property type="component" value="Unassembled WGS sequence"/>
</dbReference>
<feature type="compositionally biased region" description="Gly residues" evidence="1">
    <location>
        <begin position="143"/>
        <end position="155"/>
    </location>
</feature>
<evidence type="ECO:0000259" key="2">
    <source>
        <dbReference type="Pfam" id="PF02720"/>
    </source>
</evidence>
<evidence type="ECO:0000313" key="4">
    <source>
        <dbReference type="Proteomes" id="UP000234206"/>
    </source>
</evidence>
<name>A0A2I1P885_9MICO</name>
<proteinExistence type="predicted"/>
<sequence>MGAVAGQGVRSGSSGGAVTSRLVTAEGGVTSAPVGPVDVVAGAFAGAGASVDRVMATLAALEQADFGDLVWTRDEATALVDLAAVLSHRVARVRSRVLAVVGRAREEGRLHHLDDAQLAAGAGRMDAADARRDRDLAAVLGNGVPGPEGPRGQGRGEPPTAPRFPRLAAACDAGQVGERQAMVVVSTLEGLPEHLTEHQRQRAEEVLVEWAGRLGPSALRRRARRVLAEVGVDEPEVDAHENEQVRSEEQAAWENASLWMRDNGDGTWDGHFRLPDLQAHMLRKVLDALTAPRRRTPPGQGAVDGAAAERPSATGDARYDRAWWNQQRGRAFAELLDHLPADGLGGKVNAVLLVRTDLETLRGESDRAGVTDTGAVLSAGQVRRLASGAGIVPVVLGGASVPVDLGHQRRLFTESQRTALAAVYSHCAAQDCDRPFSWCEIHHADPWRPVRGPDGREVHPGRGRTDLGNAIPLCGQHHRQLDDPRLSHVITRTTAGRATVEFTWRRSGEPWSRRVAPGVS</sequence>
<dbReference type="InterPro" id="IPR003615">
    <property type="entry name" value="HNH_nuc"/>
</dbReference>
<gene>
    <name evidence="3" type="ORF">CYJ76_11020</name>
</gene>